<dbReference type="PROSITE" id="PS50931">
    <property type="entry name" value="HTH_LYSR"/>
    <property type="match status" value="1"/>
</dbReference>
<keyword evidence="3" id="KW-0238">DNA-binding</keyword>
<dbReference type="CDD" id="cd08422">
    <property type="entry name" value="PBP2_CrgA_like"/>
    <property type="match status" value="1"/>
</dbReference>
<comment type="caution">
    <text evidence="6">The sequence shown here is derived from an EMBL/GenBank/DDBJ whole genome shotgun (WGS) entry which is preliminary data.</text>
</comment>
<evidence type="ECO:0000256" key="4">
    <source>
        <dbReference type="ARBA" id="ARBA00023163"/>
    </source>
</evidence>
<evidence type="ECO:0000259" key="5">
    <source>
        <dbReference type="PROSITE" id="PS50931"/>
    </source>
</evidence>
<dbReference type="SUPFAM" id="SSF46785">
    <property type="entry name" value="Winged helix' DNA-binding domain"/>
    <property type="match status" value="1"/>
</dbReference>
<dbReference type="GO" id="GO:0043565">
    <property type="term" value="F:sequence-specific DNA binding"/>
    <property type="evidence" value="ECO:0007669"/>
    <property type="project" value="TreeGrafter"/>
</dbReference>
<dbReference type="GO" id="GO:0003700">
    <property type="term" value="F:DNA-binding transcription factor activity"/>
    <property type="evidence" value="ECO:0007669"/>
    <property type="project" value="InterPro"/>
</dbReference>
<keyword evidence="4" id="KW-0804">Transcription</keyword>
<accession>A0A9Q4H6Q4</accession>
<keyword evidence="2" id="KW-0805">Transcription regulation</keyword>
<dbReference type="InterPro" id="IPR005119">
    <property type="entry name" value="LysR_subst-bd"/>
</dbReference>
<dbReference type="Pfam" id="PF00126">
    <property type="entry name" value="HTH_1"/>
    <property type="match status" value="1"/>
</dbReference>
<dbReference type="PANTHER" id="PTHR30537">
    <property type="entry name" value="HTH-TYPE TRANSCRIPTIONAL REGULATOR"/>
    <property type="match status" value="1"/>
</dbReference>
<dbReference type="Gene3D" id="3.40.190.290">
    <property type="match status" value="1"/>
</dbReference>
<sequence>MDKLTAINVFLSVAEMGSFTQTAERLNISKSMISRYIALMEDWLNARLFQRTTRKVVLTELGEQAAVFCRKITESAVEMEREISAQKGELRGIIRVASSVSFGSLHLANSINRFIKQHPKLNVQLQLTDNLVDLISERIDLAIRITHNPDPHLIARKLADCHSLLVASPAYLVEYGTPTTPSDLSQHHQLCHSSMKIWHLTQGERTTEIDLASKFSTNDTSALLNSVLADNGIAMLPKYMLGDLLASGKILNVLPEWTLPKYSLYALYPSREKLPLAVRQIIDFLVEEFGQKDW</sequence>
<evidence type="ECO:0000256" key="2">
    <source>
        <dbReference type="ARBA" id="ARBA00023015"/>
    </source>
</evidence>
<evidence type="ECO:0000313" key="6">
    <source>
        <dbReference type="EMBL" id="MCY6523859.1"/>
    </source>
</evidence>
<gene>
    <name evidence="6" type="ORF">OYG11_06365</name>
</gene>
<dbReference type="AlphaFoldDB" id="A0A9Q4H6Q4"/>
<dbReference type="EMBL" id="JAPQFC010000001">
    <property type="protein sequence ID" value="MCY6523859.1"/>
    <property type="molecule type" value="Genomic_DNA"/>
</dbReference>
<evidence type="ECO:0000256" key="1">
    <source>
        <dbReference type="ARBA" id="ARBA00009437"/>
    </source>
</evidence>
<feature type="domain" description="HTH lysR-type" evidence="5">
    <location>
        <begin position="1"/>
        <end position="59"/>
    </location>
</feature>
<dbReference type="GO" id="GO:0006351">
    <property type="term" value="P:DNA-templated transcription"/>
    <property type="evidence" value="ECO:0007669"/>
    <property type="project" value="TreeGrafter"/>
</dbReference>
<dbReference type="Gene3D" id="1.10.10.10">
    <property type="entry name" value="Winged helix-like DNA-binding domain superfamily/Winged helix DNA-binding domain"/>
    <property type="match status" value="1"/>
</dbReference>
<dbReference type="InterPro" id="IPR036390">
    <property type="entry name" value="WH_DNA-bd_sf"/>
</dbReference>
<proteinExistence type="inferred from homology"/>
<evidence type="ECO:0000256" key="3">
    <source>
        <dbReference type="ARBA" id="ARBA00023125"/>
    </source>
</evidence>
<dbReference type="InterPro" id="IPR058163">
    <property type="entry name" value="LysR-type_TF_proteobact-type"/>
</dbReference>
<dbReference type="FunFam" id="3.40.190.290:FF:000001">
    <property type="entry name" value="Transcriptional regulator, LysR family"/>
    <property type="match status" value="1"/>
</dbReference>
<organism evidence="6 7">
    <name type="scientific">Actinobacillus pleuropneumoniae</name>
    <name type="common">Haemophilus pleuropneumoniae</name>
    <dbReference type="NCBI Taxonomy" id="715"/>
    <lineage>
        <taxon>Bacteria</taxon>
        <taxon>Pseudomonadati</taxon>
        <taxon>Pseudomonadota</taxon>
        <taxon>Gammaproteobacteria</taxon>
        <taxon>Pasteurellales</taxon>
        <taxon>Pasteurellaceae</taxon>
        <taxon>Actinobacillus</taxon>
    </lineage>
</organism>
<reference evidence="6" key="1">
    <citation type="journal article" date="2021" name="Vet Sci">
        <title>O-Serogroups and Pathovirotypes of Escherichia coli Isolated from Post-Weaning Piglets Showing Diarrhoea and/or Oedema in South Korea.</title>
        <authorList>
            <person name="Byun J.W."/>
            <person name="Moon B.Y."/>
            <person name="Do K.H."/>
            <person name="Lee K."/>
            <person name="Lee H.Y."/>
            <person name="Kim W.I."/>
            <person name="So B."/>
            <person name="Lee W.K."/>
        </authorList>
    </citation>
    <scope>NUCLEOTIDE SEQUENCE</scope>
    <source>
        <strain evidence="6">84/14</strain>
    </source>
</reference>
<evidence type="ECO:0000313" key="7">
    <source>
        <dbReference type="Proteomes" id="UP001077788"/>
    </source>
</evidence>
<dbReference type="Pfam" id="PF03466">
    <property type="entry name" value="LysR_substrate"/>
    <property type="match status" value="1"/>
</dbReference>
<reference evidence="6" key="2">
    <citation type="submission" date="2022-12" db="EMBL/GenBank/DDBJ databases">
        <authorList>
            <person name="Kardos G."/>
            <person name="Sarkozi R."/>
            <person name="Laczko L."/>
            <person name="Marton S."/>
            <person name="Makrai L."/>
            <person name="Banyai K."/>
            <person name="Fodor L."/>
        </authorList>
    </citation>
    <scope>NUCLEOTIDE SEQUENCE</scope>
    <source>
        <strain evidence="6">84/14</strain>
    </source>
</reference>
<dbReference type="InterPro" id="IPR036388">
    <property type="entry name" value="WH-like_DNA-bd_sf"/>
</dbReference>
<comment type="similarity">
    <text evidence="1">Belongs to the LysR transcriptional regulatory family.</text>
</comment>
<dbReference type="RefSeq" id="WP_237593722.1">
    <property type="nucleotide sequence ID" value="NZ_CBDBSV010000014.1"/>
</dbReference>
<name>A0A9Q4H6Q4_ACTPL</name>
<dbReference type="Proteomes" id="UP001077788">
    <property type="component" value="Unassembled WGS sequence"/>
</dbReference>
<dbReference type="FunFam" id="1.10.10.10:FF:000001">
    <property type="entry name" value="LysR family transcriptional regulator"/>
    <property type="match status" value="1"/>
</dbReference>
<dbReference type="SUPFAM" id="SSF53850">
    <property type="entry name" value="Periplasmic binding protein-like II"/>
    <property type="match status" value="1"/>
</dbReference>
<dbReference type="InterPro" id="IPR000847">
    <property type="entry name" value="LysR_HTH_N"/>
</dbReference>
<protein>
    <submittedName>
        <fullName evidence="6">LysR family transcriptional regulator</fullName>
    </submittedName>
</protein>
<dbReference type="PANTHER" id="PTHR30537:SF35">
    <property type="entry name" value="TRANSCRIPTIONAL REGULATORY PROTEIN"/>
    <property type="match status" value="1"/>
</dbReference>